<dbReference type="PROSITE" id="PS51408">
    <property type="entry name" value="TRANSFERRIN_LIKE_4"/>
    <property type="match status" value="1"/>
</dbReference>
<evidence type="ECO:0000313" key="3">
    <source>
        <dbReference type="Proteomes" id="UP001519460"/>
    </source>
</evidence>
<evidence type="ECO:0000259" key="1">
    <source>
        <dbReference type="PROSITE" id="PS51408"/>
    </source>
</evidence>
<organism evidence="2 3">
    <name type="scientific">Batillaria attramentaria</name>
    <dbReference type="NCBI Taxonomy" id="370345"/>
    <lineage>
        <taxon>Eukaryota</taxon>
        <taxon>Metazoa</taxon>
        <taxon>Spiralia</taxon>
        <taxon>Lophotrochozoa</taxon>
        <taxon>Mollusca</taxon>
        <taxon>Gastropoda</taxon>
        <taxon>Caenogastropoda</taxon>
        <taxon>Sorbeoconcha</taxon>
        <taxon>Cerithioidea</taxon>
        <taxon>Batillariidae</taxon>
        <taxon>Batillaria</taxon>
    </lineage>
</organism>
<reference evidence="2 3" key="1">
    <citation type="journal article" date="2023" name="Sci. Data">
        <title>Genome assembly of the Korean intertidal mud-creeper Batillaria attramentaria.</title>
        <authorList>
            <person name="Patra A.K."/>
            <person name="Ho P.T."/>
            <person name="Jun S."/>
            <person name="Lee S.J."/>
            <person name="Kim Y."/>
            <person name="Won Y.J."/>
        </authorList>
    </citation>
    <scope>NUCLEOTIDE SEQUENCE [LARGE SCALE GENOMIC DNA]</scope>
    <source>
        <strain evidence="2">Wonlab-2016</strain>
    </source>
</reference>
<gene>
    <name evidence="2" type="ORF">BaRGS_00037493</name>
</gene>
<keyword evidence="3" id="KW-1185">Reference proteome</keyword>
<comment type="caution">
    <text evidence="2">The sequence shown here is derived from an EMBL/GenBank/DDBJ whole genome shotgun (WGS) entry which is preliminary data.</text>
</comment>
<protein>
    <recommendedName>
        <fullName evidence="1">Transferrin-like domain-containing protein</fullName>
    </recommendedName>
</protein>
<dbReference type="Proteomes" id="UP001519460">
    <property type="component" value="Unassembled WGS sequence"/>
</dbReference>
<proteinExistence type="predicted"/>
<dbReference type="Pfam" id="PF00405">
    <property type="entry name" value="Transferrin"/>
    <property type="match status" value="1"/>
</dbReference>
<dbReference type="SUPFAM" id="SSF53850">
    <property type="entry name" value="Periplasmic binding protein-like II"/>
    <property type="match status" value="1"/>
</dbReference>
<dbReference type="PRINTS" id="PR00422">
    <property type="entry name" value="TRANSFERRIN"/>
</dbReference>
<dbReference type="Gene3D" id="3.40.190.10">
    <property type="entry name" value="Periplasmic binding protein-like II"/>
    <property type="match status" value="1"/>
</dbReference>
<sequence>MCKDGRRLNIDFFQECHLGYVPANAIVTSGSKTWRQREIMWNLINYGQQFFSSDIDGDFHMFDSGNWYSDLLFTDAAVRLMKIPEDRQNFRAWLEEDFIAQIENLHKYTCVNPDSAHHFVPSLFFVVLLSLLAKILS</sequence>
<dbReference type="PANTHER" id="PTHR11485">
    <property type="entry name" value="TRANSFERRIN"/>
    <property type="match status" value="1"/>
</dbReference>
<feature type="domain" description="Transferrin-like" evidence="1">
    <location>
        <begin position="1"/>
        <end position="107"/>
    </location>
</feature>
<evidence type="ECO:0000313" key="2">
    <source>
        <dbReference type="EMBL" id="KAK7465955.1"/>
    </source>
</evidence>
<name>A0ABD0J8L0_9CAEN</name>
<dbReference type="PANTHER" id="PTHR11485:SF29">
    <property type="entry name" value="TRANSFERRIN 2"/>
    <property type="match status" value="1"/>
</dbReference>
<dbReference type="EMBL" id="JACVVK020000563">
    <property type="protein sequence ID" value="KAK7465955.1"/>
    <property type="molecule type" value="Genomic_DNA"/>
</dbReference>
<dbReference type="AlphaFoldDB" id="A0ABD0J8L0"/>
<dbReference type="InterPro" id="IPR001156">
    <property type="entry name" value="Transferrin-like_dom"/>
</dbReference>
<accession>A0ABD0J8L0</accession>